<dbReference type="AlphaFoldDB" id="A0A5J5CKM7"/>
<proteinExistence type="predicted"/>
<dbReference type="InterPro" id="IPR003585">
    <property type="entry name" value="Neurexin-like"/>
</dbReference>
<dbReference type="GO" id="GO:0016020">
    <property type="term" value="C:membrane"/>
    <property type="evidence" value="ECO:0007669"/>
    <property type="project" value="UniProtKB-SubCell"/>
</dbReference>
<evidence type="ECO:0000313" key="9">
    <source>
        <dbReference type="Proteomes" id="UP000327493"/>
    </source>
</evidence>
<evidence type="ECO:0000256" key="4">
    <source>
        <dbReference type="ARBA" id="ARBA00023136"/>
    </source>
</evidence>
<reference evidence="8 9" key="1">
    <citation type="submission" date="2019-08" db="EMBL/GenBank/DDBJ databases">
        <title>A chromosome-level genome assembly, high-density linkage maps, and genome scans reveal the genomic architecture of hybrid incompatibilities underlying speciation via character displacement in darters (Percidae: Etheostominae).</title>
        <authorList>
            <person name="Moran R.L."/>
            <person name="Catchen J.M."/>
            <person name="Fuller R.C."/>
        </authorList>
    </citation>
    <scope>NUCLEOTIDE SEQUENCE [LARGE SCALE GENOMIC DNA]</scope>
    <source>
        <strain evidence="8">EspeVRDwgs_2016</strain>
        <tissue evidence="8">Muscle</tissue>
    </source>
</reference>
<feature type="transmembrane region" description="Helical" evidence="6">
    <location>
        <begin position="142"/>
        <end position="162"/>
    </location>
</feature>
<dbReference type="GO" id="GO:0030863">
    <property type="term" value="C:cortical cytoskeleton"/>
    <property type="evidence" value="ECO:0007669"/>
    <property type="project" value="TreeGrafter"/>
</dbReference>
<evidence type="ECO:0000313" key="8">
    <source>
        <dbReference type="EMBL" id="KAA8580870.1"/>
    </source>
</evidence>
<keyword evidence="3 6" id="KW-1133">Transmembrane helix</keyword>
<dbReference type="EMBL" id="VOFY01000022">
    <property type="protein sequence ID" value="KAA8580870.1"/>
    <property type="molecule type" value="Genomic_DNA"/>
</dbReference>
<evidence type="ECO:0000256" key="1">
    <source>
        <dbReference type="ARBA" id="ARBA00004167"/>
    </source>
</evidence>
<feature type="region of interest" description="Disordered" evidence="5">
    <location>
        <begin position="171"/>
        <end position="206"/>
    </location>
</feature>
<keyword evidence="2 6" id="KW-0812">Transmembrane</keyword>
<accession>A0A5J5CKM7</accession>
<keyword evidence="9" id="KW-1185">Reference proteome</keyword>
<evidence type="ECO:0000259" key="7">
    <source>
        <dbReference type="SMART" id="SM00294"/>
    </source>
</evidence>
<dbReference type="PANTHER" id="PTHR47614">
    <property type="entry name" value="GLYCOPHORIN-C"/>
    <property type="match status" value="1"/>
</dbReference>
<dbReference type="SMART" id="SM00294">
    <property type="entry name" value="4.1m"/>
    <property type="match status" value="1"/>
</dbReference>
<comment type="subcellular location">
    <subcellularLocation>
        <location evidence="1">Membrane</location>
        <topology evidence="1">Single-pass membrane protein</topology>
    </subcellularLocation>
</comment>
<keyword evidence="4 6" id="KW-0472">Membrane</keyword>
<dbReference type="Proteomes" id="UP000327493">
    <property type="component" value="Chromosome 22"/>
</dbReference>
<name>A0A5J5CKM7_9PERO</name>
<evidence type="ECO:0000256" key="6">
    <source>
        <dbReference type="SAM" id="Phobius"/>
    </source>
</evidence>
<comment type="caution">
    <text evidence="8">The sequence shown here is derived from an EMBL/GenBank/DDBJ whole genome shotgun (WGS) entry which is preliminary data.</text>
</comment>
<organism evidence="8 9">
    <name type="scientific">Etheostoma spectabile</name>
    <name type="common">orangethroat darter</name>
    <dbReference type="NCBI Taxonomy" id="54343"/>
    <lineage>
        <taxon>Eukaryota</taxon>
        <taxon>Metazoa</taxon>
        <taxon>Chordata</taxon>
        <taxon>Craniata</taxon>
        <taxon>Vertebrata</taxon>
        <taxon>Euteleostomi</taxon>
        <taxon>Actinopterygii</taxon>
        <taxon>Neopterygii</taxon>
        <taxon>Teleostei</taxon>
        <taxon>Neoteleostei</taxon>
        <taxon>Acanthomorphata</taxon>
        <taxon>Eupercaria</taxon>
        <taxon>Perciformes</taxon>
        <taxon>Percoidei</taxon>
        <taxon>Percidae</taxon>
        <taxon>Etheostomatinae</taxon>
        <taxon>Etheostoma</taxon>
    </lineage>
</organism>
<sequence length="206" mass="22205">MSPGSRFSPAAVSEWGWDCTAVKERTEKERETLANVVPCQEIPIAQTGHIDPVLIERYNTPGFVGCLSRVQFNGVVPLKSALRTAAQAQATPTAGQPDRQPAAASPVSYQGKLVESNCGSSPLTIPPMSAATDPWHLDNTGVIAVVIFTILCTLVFLIRYMFRHKGTYHTNEAKGSGESAGESADTAIIGTDNPETIDESKKEWFI</sequence>
<evidence type="ECO:0000256" key="5">
    <source>
        <dbReference type="SAM" id="MobiDB-lite"/>
    </source>
</evidence>
<evidence type="ECO:0000256" key="3">
    <source>
        <dbReference type="ARBA" id="ARBA00022989"/>
    </source>
</evidence>
<dbReference type="PANTHER" id="PTHR47614:SF4">
    <property type="entry name" value="NEUREXIN_SYNDECAN_GLYCOPHORIN C DOMAIN-CONTAINING PROTEIN"/>
    <property type="match status" value="1"/>
</dbReference>
<gene>
    <name evidence="8" type="ORF">FQN60_013828</name>
</gene>
<protein>
    <recommendedName>
        <fullName evidence="7">Neurexin/syndecan/glycophorin C domain-containing protein</fullName>
    </recommendedName>
</protein>
<evidence type="ECO:0000256" key="2">
    <source>
        <dbReference type="ARBA" id="ARBA00022692"/>
    </source>
</evidence>
<feature type="domain" description="Neurexin/syndecan/glycophorin C" evidence="7">
    <location>
        <begin position="157"/>
        <end position="175"/>
    </location>
</feature>
<dbReference type="InterPro" id="IPR042192">
    <property type="entry name" value="Glycophorin-C"/>
</dbReference>